<keyword evidence="2" id="KW-0288">FMN</keyword>
<protein>
    <recommendedName>
        <fullName evidence="4">PAS domain-containing protein</fullName>
    </recommendedName>
</protein>
<evidence type="ECO:0000256" key="1">
    <source>
        <dbReference type="ARBA" id="ARBA00022630"/>
    </source>
</evidence>
<keyword evidence="3" id="KW-0157">Chromophore</keyword>
<proteinExistence type="predicted"/>
<dbReference type="PANTHER" id="PTHR47429">
    <property type="entry name" value="PROTEIN TWIN LOV 1"/>
    <property type="match status" value="1"/>
</dbReference>
<sequence length="641" mass="69808">MEPASEQPSTMPSPFVKGQLLSGVYSTSGFDTLGVLTRVYSRKNPKIHLGPIDCDTSFVIVDAKLPDYPIVHISENFTRLTGYSLSQVLGRNCRFLQSPDGRVQRGAVRLHCDNAVIYDMKKSVERHEECQYTQVNYKQDGTPFVNLITIIPLCWNDDDDITFFVGFQVDLEEQSRRILGRMAGGTYSFPTSLGAVTARPSPATGGGARLLPPGIDAFSRSMTPNAALPVVELDGRDVAGMLFPDLHKKSVAVVEERAVEQPKPVVEMNVDQAVAEVKRPLPSSMASVRAAKHVQERLEVGPATGQAAAPVPPTVAPRPTLVARRPVARPTVVPSSLSDPASAQLLAESHGDLTFIVSSRGIFLHASQGMCKDWTGYDPEEIVGLTLNELCHANDMPNVARELRGSRVHSDISVVWRIIRADGSYLWLDSTGHKYELDNRKRTKCFVLSCRPRTVETALEPEHTPGLSGFARLTATPPGATSSGWMRVSREGFVLYANPAASEILTGVPGEDSGAVYGNKVAELVDSEFAISVSQAVQSAADRPDLGPVRREVRLADQFGTWARLEMHALGGSGAAWQLFVVIEKVDGFSPYEEAGMDTDAVPDMWNLLKVADQSSLNHKGNWLKSHNRRLEEELAALGCA</sequence>
<dbReference type="Gene3D" id="3.30.450.20">
    <property type="entry name" value="PAS domain"/>
    <property type="match status" value="2"/>
</dbReference>
<dbReference type="InterPro" id="IPR013655">
    <property type="entry name" value="PAS_fold_3"/>
</dbReference>
<name>A0A139AKP7_GONPJ</name>
<evidence type="ECO:0000259" key="4">
    <source>
        <dbReference type="PROSITE" id="PS50112"/>
    </source>
</evidence>
<dbReference type="STRING" id="1344416.A0A139AKP7"/>
<dbReference type="SMART" id="SM00086">
    <property type="entry name" value="PAC"/>
    <property type="match status" value="2"/>
</dbReference>
<accession>A0A139AKP7</accession>
<dbReference type="NCBIfam" id="TIGR00229">
    <property type="entry name" value="sensory_box"/>
    <property type="match status" value="1"/>
</dbReference>
<evidence type="ECO:0000256" key="3">
    <source>
        <dbReference type="ARBA" id="ARBA00022991"/>
    </source>
</evidence>
<dbReference type="SUPFAM" id="SSF55785">
    <property type="entry name" value="PYP-like sensor domain (PAS domain)"/>
    <property type="match status" value="2"/>
</dbReference>
<dbReference type="CDD" id="cd00130">
    <property type="entry name" value="PAS"/>
    <property type="match status" value="3"/>
</dbReference>
<dbReference type="Proteomes" id="UP000070544">
    <property type="component" value="Unassembled WGS sequence"/>
</dbReference>
<dbReference type="OrthoDB" id="447251at2759"/>
<dbReference type="PROSITE" id="PS50112">
    <property type="entry name" value="PAS"/>
    <property type="match status" value="1"/>
</dbReference>
<keyword evidence="6" id="KW-1185">Reference proteome</keyword>
<evidence type="ECO:0000313" key="5">
    <source>
        <dbReference type="EMBL" id="KXS17347.1"/>
    </source>
</evidence>
<dbReference type="InterPro" id="IPR035965">
    <property type="entry name" value="PAS-like_dom_sf"/>
</dbReference>
<dbReference type="GO" id="GO:0005634">
    <property type="term" value="C:nucleus"/>
    <property type="evidence" value="ECO:0007669"/>
    <property type="project" value="TreeGrafter"/>
</dbReference>
<dbReference type="InterPro" id="IPR001610">
    <property type="entry name" value="PAC"/>
</dbReference>
<evidence type="ECO:0000313" key="6">
    <source>
        <dbReference type="Proteomes" id="UP000070544"/>
    </source>
</evidence>
<dbReference type="InterPro" id="IPR000014">
    <property type="entry name" value="PAS"/>
</dbReference>
<reference evidence="5 6" key="1">
    <citation type="journal article" date="2015" name="Genome Biol. Evol.">
        <title>Phylogenomic analyses indicate that early fungi evolved digesting cell walls of algal ancestors of land plants.</title>
        <authorList>
            <person name="Chang Y."/>
            <person name="Wang S."/>
            <person name="Sekimoto S."/>
            <person name="Aerts A.L."/>
            <person name="Choi C."/>
            <person name="Clum A."/>
            <person name="LaButti K.M."/>
            <person name="Lindquist E.A."/>
            <person name="Yee Ngan C."/>
            <person name="Ohm R.A."/>
            <person name="Salamov A.A."/>
            <person name="Grigoriev I.V."/>
            <person name="Spatafora J.W."/>
            <person name="Berbee M.L."/>
        </authorList>
    </citation>
    <scope>NUCLEOTIDE SEQUENCE [LARGE SCALE GENOMIC DNA]</scope>
    <source>
        <strain evidence="5 6">JEL478</strain>
    </source>
</reference>
<dbReference type="PANTHER" id="PTHR47429:SF7">
    <property type="entry name" value="GATA-FACTOR"/>
    <property type="match status" value="1"/>
</dbReference>
<organism evidence="5 6">
    <name type="scientific">Gonapodya prolifera (strain JEL478)</name>
    <name type="common">Monoblepharis prolifera</name>
    <dbReference type="NCBI Taxonomy" id="1344416"/>
    <lineage>
        <taxon>Eukaryota</taxon>
        <taxon>Fungi</taxon>
        <taxon>Fungi incertae sedis</taxon>
        <taxon>Chytridiomycota</taxon>
        <taxon>Chytridiomycota incertae sedis</taxon>
        <taxon>Monoblepharidomycetes</taxon>
        <taxon>Monoblepharidales</taxon>
        <taxon>Gonapodyaceae</taxon>
        <taxon>Gonapodya</taxon>
    </lineage>
</organism>
<dbReference type="EMBL" id="KQ965747">
    <property type="protein sequence ID" value="KXS17347.1"/>
    <property type="molecule type" value="Genomic_DNA"/>
</dbReference>
<dbReference type="OMA" id="EPVNLIY"/>
<dbReference type="SMART" id="SM00091">
    <property type="entry name" value="PAS"/>
    <property type="match status" value="3"/>
</dbReference>
<dbReference type="Pfam" id="PF13426">
    <property type="entry name" value="PAS_9"/>
    <property type="match status" value="1"/>
</dbReference>
<gene>
    <name evidence="5" type="ORF">M427DRAFT_259727</name>
</gene>
<feature type="domain" description="PAS" evidence="4">
    <location>
        <begin position="70"/>
        <end position="92"/>
    </location>
</feature>
<dbReference type="AlphaFoldDB" id="A0A139AKP7"/>
<dbReference type="Pfam" id="PF08447">
    <property type="entry name" value="PAS_3"/>
    <property type="match status" value="1"/>
</dbReference>
<evidence type="ECO:0000256" key="2">
    <source>
        <dbReference type="ARBA" id="ARBA00022643"/>
    </source>
</evidence>
<keyword evidence="1" id="KW-0285">Flavoprotein</keyword>